<dbReference type="InterPro" id="IPR025291">
    <property type="entry name" value="DUF4153"/>
</dbReference>
<evidence type="ECO:0000313" key="2">
    <source>
        <dbReference type="EMBL" id="MCW9707128.1"/>
    </source>
</evidence>
<feature type="transmembrane region" description="Helical" evidence="1">
    <location>
        <begin position="254"/>
        <end position="273"/>
    </location>
</feature>
<evidence type="ECO:0000313" key="3">
    <source>
        <dbReference type="Proteomes" id="UP001207918"/>
    </source>
</evidence>
<feature type="transmembrane region" description="Helical" evidence="1">
    <location>
        <begin position="148"/>
        <end position="169"/>
    </location>
</feature>
<sequence>MQLPSLDYILNQSQSTLLRFPFVLASAVLASGIAIYLTELPYQEVEDVPFLFNAIMVLVLGIALFTGLTLVAEKKKWNPLLVNGVGGLLLVGYYLLLPDDLYEAPYKHLLRYVLYFIAVHLMVAIGPFWERGKMNGFWQYNKTLFLRFLTAILFSGVLFLGLAIALASVEMLFNAAIDEETYLQLFFFLGGVFNTWFFLAGIPKPLDKLERQTTYPRGLKIFTQYILIPLVIVYLVILYSYTGKIILEWSWPEGLVAYLVLSFSIVGILALLLLHPIRENVENRWIKRFSHSYFRALIPLVILLLLAIWVRIDEYSFTVNRYFVLSLGIWLAGIVGYFIFSKEQNIKVIPVSLTLVALFISFGPWGAFSVAERSQIHRLQGYLQENNILKEGRIHKTSASVDWEDRREISSILRYLDNTHGLAGIQPWFEEDLSAFTANPDSSHQPPIYNRPAHIARELMGIEYTLSPVPHNVSSPVIRNFNTKSRRLIEIQPYDWLAQNIQIHPHQHTDSLQIGDQTFFLSLAEDSLNLRLSLEDESQQGLTLPVKNLADTLFQRSPSESYGLSPEEMAIEASNGQWQVKVYFRGVNFKEMENTPRIESARLDLLLSVNSNDH</sequence>
<evidence type="ECO:0000256" key="1">
    <source>
        <dbReference type="SAM" id="Phobius"/>
    </source>
</evidence>
<proteinExistence type="predicted"/>
<gene>
    <name evidence="2" type="ORF">J6I44_09685</name>
</gene>
<feature type="transmembrane region" description="Helical" evidence="1">
    <location>
        <begin position="348"/>
        <end position="368"/>
    </location>
</feature>
<keyword evidence="3" id="KW-1185">Reference proteome</keyword>
<comment type="caution">
    <text evidence="2">The sequence shown here is derived from an EMBL/GenBank/DDBJ whole genome shotgun (WGS) entry which is preliminary data.</text>
</comment>
<dbReference type="Pfam" id="PF13687">
    <property type="entry name" value="DUF4153"/>
    <property type="match status" value="1"/>
</dbReference>
<feature type="transmembrane region" description="Helical" evidence="1">
    <location>
        <begin position="322"/>
        <end position="341"/>
    </location>
</feature>
<reference evidence="2 3" key="1">
    <citation type="submission" date="2021-03" db="EMBL/GenBank/DDBJ databases">
        <title>Aliifodinibius sp. nov., a new bacterium isolated from saline soil.</title>
        <authorList>
            <person name="Galisteo C."/>
            <person name="De La Haba R."/>
            <person name="Sanchez-Porro C."/>
            <person name="Ventosa A."/>
        </authorList>
    </citation>
    <scope>NUCLEOTIDE SEQUENCE [LARGE SCALE GENOMIC DNA]</scope>
    <source>
        <strain evidence="2 3">1BSP15-2V2</strain>
    </source>
</reference>
<feature type="transmembrane region" description="Helical" evidence="1">
    <location>
        <begin position="293"/>
        <end position="310"/>
    </location>
</feature>
<name>A0ABT3PMW2_9BACT</name>
<organism evidence="2 3">
    <name type="scientific">Fodinibius salsisoli</name>
    <dbReference type="NCBI Taxonomy" id="2820877"/>
    <lineage>
        <taxon>Bacteria</taxon>
        <taxon>Pseudomonadati</taxon>
        <taxon>Balneolota</taxon>
        <taxon>Balneolia</taxon>
        <taxon>Balneolales</taxon>
        <taxon>Balneolaceae</taxon>
        <taxon>Fodinibius</taxon>
    </lineage>
</organism>
<feature type="transmembrane region" description="Helical" evidence="1">
    <location>
        <begin position="222"/>
        <end position="242"/>
    </location>
</feature>
<accession>A0ABT3PMW2</accession>
<dbReference type="Proteomes" id="UP001207918">
    <property type="component" value="Unassembled WGS sequence"/>
</dbReference>
<feature type="transmembrane region" description="Helical" evidence="1">
    <location>
        <begin position="79"/>
        <end position="97"/>
    </location>
</feature>
<dbReference type="RefSeq" id="WP_265765884.1">
    <property type="nucleotide sequence ID" value="NZ_JAGGJA010000005.1"/>
</dbReference>
<feature type="transmembrane region" description="Helical" evidence="1">
    <location>
        <begin position="181"/>
        <end position="202"/>
    </location>
</feature>
<feature type="transmembrane region" description="Helical" evidence="1">
    <location>
        <begin position="109"/>
        <end position="128"/>
    </location>
</feature>
<dbReference type="EMBL" id="JAGGJA010000005">
    <property type="protein sequence ID" value="MCW9707128.1"/>
    <property type="molecule type" value="Genomic_DNA"/>
</dbReference>
<feature type="transmembrane region" description="Helical" evidence="1">
    <location>
        <begin position="20"/>
        <end position="38"/>
    </location>
</feature>
<protein>
    <submittedName>
        <fullName evidence="2">DUF4153 domain-containing protein</fullName>
    </submittedName>
</protein>
<keyword evidence="1" id="KW-0472">Membrane</keyword>
<keyword evidence="1" id="KW-1133">Transmembrane helix</keyword>
<feature type="transmembrane region" description="Helical" evidence="1">
    <location>
        <begin position="50"/>
        <end position="72"/>
    </location>
</feature>
<keyword evidence="1" id="KW-0812">Transmembrane</keyword>